<keyword evidence="4" id="KW-1185">Reference proteome</keyword>
<dbReference type="InterPro" id="IPR003646">
    <property type="entry name" value="SH3-like_bac-type"/>
</dbReference>
<sequence>MKNIKNLTKFRKYSLKTKIVIAIATMGITFISIGGINNANYKISTSSIDTNIKVLGSVYTTQYGATTASALSVRSGAGTNYAVLGFMKKGTKVIITGKTNNFYKVTYNSKTAYISSQYVKITAKPVVLPAVYGGRTYSTLNVRSGAGTNYSIIGSVKSSTIVMISGKTNNFYKIAYNGKIGYVSADYVLPVGSKITT</sequence>
<dbReference type="Pfam" id="PF08239">
    <property type="entry name" value="SH3_3"/>
    <property type="match status" value="2"/>
</dbReference>
<protein>
    <recommendedName>
        <fullName evidence="2">SH3b domain-containing protein</fullName>
    </recommendedName>
</protein>
<dbReference type="STRING" id="1552.A7L45_03315"/>
<dbReference type="AlphaFoldDB" id="A0A1J0GCT3"/>
<dbReference type="KEGG" id="ceu:A7L45_03315"/>
<dbReference type="InterPro" id="IPR052354">
    <property type="entry name" value="Cell_Wall_Dynamics_Protein"/>
</dbReference>
<reference evidence="4" key="1">
    <citation type="journal article" date="2016" name="Front. Microbiol.">
        <title>Complete Genome Sequence of Clostridium estertheticum DSM 8809, a Microbe Identified in Spoiled Vacuum Packed Beef.</title>
        <authorList>
            <person name="Yu Z."/>
            <person name="Gunn L."/>
            <person name="Brennan E."/>
            <person name="Reid R."/>
            <person name="Wall P.G."/>
            <person name="Gaora O.P."/>
            <person name="Hurley D."/>
            <person name="Bolton D."/>
            <person name="Fanning S."/>
        </authorList>
    </citation>
    <scope>NUCLEOTIDE SEQUENCE [LARGE SCALE GENOMIC DNA]</scope>
    <source>
        <strain evidence="4">DSM 8809</strain>
    </source>
</reference>
<gene>
    <name evidence="3" type="ORF">A7L45_03315</name>
</gene>
<dbReference type="OrthoDB" id="1884925at2"/>
<dbReference type="EMBL" id="CP015756">
    <property type="protein sequence ID" value="APC39161.1"/>
    <property type="molecule type" value="Genomic_DNA"/>
</dbReference>
<dbReference type="SMART" id="SM00287">
    <property type="entry name" value="SH3b"/>
    <property type="match status" value="2"/>
</dbReference>
<evidence type="ECO:0000259" key="2">
    <source>
        <dbReference type="PROSITE" id="PS51781"/>
    </source>
</evidence>
<accession>A0A1J0GCT3</accession>
<feature type="domain" description="SH3b" evidence="2">
    <location>
        <begin position="130"/>
        <end position="192"/>
    </location>
</feature>
<evidence type="ECO:0000313" key="4">
    <source>
        <dbReference type="Proteomes" id="UP000182569"/>
    </source>
</evidence>
<keyword evidence="1" id="KW-0812">Transmembrane</keyword>
<name>A0A1J0GCT3_9CLOT</name>
<feature type="transmembrane region" description="Helical" evidence="1">
    <location>
        <begin position="20"/>
        <end position="37"/>
    </location>
</feature>
<evidence type="ECO:0000256" key="1">
    <source>
        <dbReference type="SAM" id="Phobius"/>
    </source>
</evidence>
<evidence type="ECO:0000313" key="3">
    <source>
        <dbReference type="EMBL" id="APC39161.1"/>
    </source>
</evidence>
<dbReference type="Proteomes" id="UP000182569">
    <property type="component" value="Chromosome"/>
</dbReference>
<dbReference type="PANTHER" id="PTHR34408:SF1">
    <property type="entry name" value="GLYCOSYL HYDROLASE FAMILY 19 DOMAIN-CONTAINING PROTEIN HI_1415"/>
    <property type="match status" value="1"/>
</dbReference>
<dbReference type="PANTHER" id="PTHR34408">
    <property type="entry name" value="FAMILY PROTEIN, PUTATIVE-RELATED"/>
    <property type="match status" value="1"/>
</dbReference>
<proteinExistence type="predicted"/>
<keyword evidence="1" id="KW-0472">Membrane</keyword>
<dbReference type="PROSITE" id="PS51781">
    <property type="entry name" value="SH3B"/>
    <property type="match status" value="2"/>
</dbReference>
<dbReference type="Gene3D" id="2.30.30.40">
    <property type="entry name" value="SH3 Domains"/>
    <property type="match status" value="2"/>
</dbReference>
<feature type="domain" description="SH3b" evidence="2">
    <location>
        <begin position="59"/>
        <end position="123"/>
    </location>
</feature>
<organism evidence="3 4">
    <name type="scientific">Clostridium estertheticum subsp. estertheticum</name>
    <dbReference type="NCBI Taxonomy" id="1552"/>
    <lineage>
        <taxon>Bacteria</taxon>
        <taxon>Bacillati</taxon>
        <taxon>Bacillota</taxon>
        <taxon>Clostridia</taxon>
        <taxon>Eubacteriales</taxon>
        <taxon>Clostridiaceae</taxon>
        <taxon>Clostridium</taxon>
    </lineage>
</organism>
<keyword evidence="1" id="KW-1133">Transmembrane helix</keyword>
<dbReference type="RefSeq" id="WP_071611457.1">
    <property type="nucleotide sequence ID" value="NZ_CP015756.1"/>
</dbReference>